<dbReference type="EMBL" id="MZGS01000023">
    <property type="protein sequence ID" value="PWB86827.1"/>
    <property type="molecule type" value="Genomic_DNA"/>
</dbReference>
<dbReference type="RefSeq" id="WP_116592188.1">
    <property type="nucleotide sequence ID" value="NZ_JBGUNC010000050.1"/>
</dbReference>
<accession>A0A315XMN2</accession>
<organism evidence="1 2">
    <name type="scientific">Methanobrevibacter thaueri</name>
    <dbReference type="NCBI Taxonomy" id="190975"/>
    <lineage>
        <taxon>Archaea</taxon>
        <taxon>Methanobacteriati</taxon>
        <taxon>Methanobacteriota</taxon>
        <taxon>Methanomada group</taxon>
        <taxon>Methanobacteria</taxon>
        <taxon>Methanobacteriales</taxon>
        <taxon>Methanobacteriaceae</taxon>
        <taxon>Methanobrevibacter</taxon>
    </lineage>
</organism>
<proteinExistence type="predicted"/>
<dbReference type="AlphaFoldDB" id="A0A315XMN2"/>
<comment type="caution">
    <text evidence="1">The sequence shown here is derived from an EMBL/GenBank/DDBJ whole genome shotgun (WGS) entry which is preliminary data.</text>
</comment>
<dbReference type="OrthoDB" id="82273at2157"/>
<gene>
    <name evidence="1" type="ORF">MBBTH_12410</name>
</gene>
<reference evidence="1 2" key="1">
    <citation type="submission" date="2017-03" db="EMBL/GenBank/DDBJ databases">
        <title>Genome sequence of Methanobrevibacter thaueri.</title>
        <authorList>
            <person name="Poehlein A."/>
            <person name="Seedorf H."/>
            <person name="Daniel R."/>
        </authorList>
    </citation>
    <scope>NUCLEOTIDE SEQUENCE [LARGE SCALE GENOMIC DNA]</scope>
    <source>
        <strain evidence="1 2">DSM 11995</strain>
    </source>
</reference>
<evidence type="ECO:0000313" key="1">
    <source>
        <dbReference type="EMBL" id="PWB86827.1"/>
    </source>
</evidence>
<sequence length="111" mass="13313">MDDKITYDDVKEYESIFQMAPSFLLEHFARKNTNFVLKFQSQIQSHLNNLSQDQKDKLDLILRTDIVTLQKIMHEAYLKSKIKQYKILANPKYRQFVETNLAELRKIIENF</sequence>
<protein>
    <submittedName>
        <fullName evidence="1">Uncharacterized protein</fullName>
    </submittedName>
</protein>
<evidence type="ECO:0000313" key="2">
    <source>
        <dbReference type="Proteomes" id="UP000251717"/>
    </source>
</evidence>
<name>A0A315XMN2_9EURY</name>
<keyword evidence="2" id="KW-1185">Reference proteome</keyword>
<dbReference type="Proteomes" id="UP000251717">
    <property type="component" value="Unassembled WGS sequence"/>
</dbReference>